<dbReference type="PANTHER" id="PTHR46599:SF6">
    <property type="entry name" value="DUAL SPECIFICITY PHOSPHATASE 26"/>
    <property type="match status" value="1"/>
</dbReference>
<evidence type="ECO:0000259" key="2">
    <source>
        <dbReference type="Pfam" id="PF13843"/>
    </source>
</evidence>
<dbReference type="AlphaFoldDB" id="A0A8S2CVA3"/>
<feature type="region of interest" description="Disordered" evidence="1">
    <location>
        <begin position="29"/>
        <end position="71"/>
    </location>
</feature>
<dbReference type="Proteomes" id="UP000677228">
    <property type="component" value="Unassembled WGS sequence"/>
</dbReference>
<dbReference type="Pfam" id="PF13843">
    <property type="entry name" value="DDE_Tnp_1_7"/>
    <property type="match status" value="1"/>
</dbReference>
<organism evidence="3 5">
    <name type="scientific">Didymodactylos carnosus</name>
    <dbReference type="NCBI Taxonomy" id="1234261"/>
    <lineage>
        <taxon>Eukaryota</taxon>
        <taxon>Metazoa</taxon>
        <taxon>Spiralia</taxon>
        <taxon>Gnathifera</taxon>
        <taxon>Rotifera</taxon>
        <taxon>Eurotatoria</taxon>
        <taxon>Bdelloidea</taxon>
        <taxon>Philodinida</taxon>
        <taxon>Philodinidae</taxon>
        <taxon>Didymodactylos</taxon>
    </lineage>
</organism>
<dbReference type="Proteomes" id="UP000682733">
    <property type="component" value="Unassembled WGS sequence"/>
</dbReference>
<dbReference type="InterPro" id="IPR029526">
    <property type="entry name" value="PGBD"/>
</dbReference>
<dbReference type="EMBL" id="CAJNOK010000203">
    <property type="protein sequence ID" value="CAF0736677.1"/>
    <property type="molecule type" value="Genomic_DNA"/>
</dbReference>
<dbReference type="EMBL" id="CAJOBA010000203">
    <property type="protein sequence ID" value="CAF3513469.1"/>
    <property type="molecule type" value="Genomic_DNA"/>
</dbReference>
<evidence type="ECO:0000313" key="4">
    <source>
        <dbReference type="EMBL" id="CAF3513469.1"/>
    </source>
</evidence>
<evidence type="ECO:0000256" key="1">
    <source>
        <dbReference type="SAM" id="MobiDB-lite"/>
    </source>
</evidence>
<reference evidence="3" key="1">
    <citation type="submission" date="2021-02" db="EMBL/GenBank/DDBJ databases">
        <authorList>
            <person name="Nowell W R."/>
        </authorList>
    </citation>
    <scope>NUCLEOTIDE SEQUENCE</scope>
</reference>
<feature type="domain" description="PiggyBac transposable element-derived protein" evidence="2">
    <location>
        <begin position="119"/>
        <end position="416"/>
    </location>
</feature>
<sequence length="549" mass="63717">MNTTYRSNLKRIQGIILTDDNETLDNFIDSQDSDSNNDYDYVASESDDISTDEHVSEESDSSNSDIDQGDVATDTQPQILEKAGVVWSINPNPVQGRISAANIIKEKPGSRTNVHTIVGAFKLFFTNELLDEIVHYTNLYAAQCFAQNKRLRQDYNTVKSISSHWIPVDRIELEAFIGLLLQSGVNQNNHELLPELWDISKSRPLYRATMSLQRFQHLLRFTRFDNREHRNKSDRLSPIRCVFELFVKQLPRHFVPGEYLTVDEQLVPFRGRCCFVQYIPKKPARYGLKFWVLCDTDSRYVLSLDLYTGKKDNVVQKNLGTTVVLNLVDQLSNNVKQGRSVTFDRYFTDIKLSEALLDRKMTSVGVVEHRRSFLPNELKAYRKELFSSWFYFSGPHMLLSYQAKERKKPVIMLSSLHKHAETFDDEKKLPCLSMDLTILQNQRRSQEPRLMPKVKLALLSLGYRVHSNTVEELSVNKEPNQGKKRCYLCPARIGRKVRQICHDCGQNIEYALNLPNKVVSQDLYYIEKKLLFYKLHNHSEEEEQTNKDI</sequence>
<comment type="caution">
    <text evidence="3">The sequence shown here is derived from an EMBL/GenBank/DDBJ whole genome shotgun (WGS) entry which is preliminary data.</text>
</comment>
<evidence type="ECO:0000313" key="3">
    <source>
        <dbReference type="EMBL" id="CAF0736677.1"/>
    </source>
</evidence>
<name>A0A8S2CVA3_9BILA</name>
<proteinExistence type="predicted"/>
<evidence type="ECO:0000313" key="5">
    <source>
        <dbReference type="Proteomes" id="UP000677228"/>
    </source>
</evidence>
<protein>
    <recommendedName>
        <fullName evidence="2">PiggyBac transposable element-derived protein domain-containing protein</fullName>
    </recommendedName>
</protein>
<gene>
    <name evidence="3" type="ORF">OVA965_LOCUS1182</name>
    <name evidence="4" type="ORF">TMI583_LOCUS1183</name>
</gene>
<dbReference type="PANTHER" id="PTHR46599">
    <property type="entry name" value="PIGGYBAC TRANSPOSABLE ELEMENT-DERIVED PROTEIN 4"/>
    <property type="match status" value="1"/>
</dbReference>
<accession>A0A8S2CVA3</accession>